<evidence type="ECO:0000256" key="1">
    <source>
        <dbReference type="ARBA" id="ARBA00004635"/>
    </source>
</evidence>
<evidence type="ECO:0000256" key="2">
    <source>
        <dbReference type="ARBA" id="ARBA00022729"/>
    </source>
</evidence>
<evidence type="ECO:0000256" key="4">
    <source>
        <dbReference type="ARBA" id="ARBA00023139"/>
    </source>
</evidence>
<dbReference type="PANTHER" id="PTHR30429:SF1">
    <property type="entry name" value="D-METHIONINE-BINDING LIPOPROTEIN METQ-RELATED"/>
    <property type="match status" value="1"/>
</dbReference>
<dbReference type="OrthoDB" id="9812878at2"/>
<sequence>MRPPLPRFSALLSHALLIVALTVGAGTAWAETIRVGVTGGPHAQIFEQVARLAQREGLDVKVIEFDDYQLPNAALAAGDLDLNSFQHQPFLDNQIRDRGYRLVALARTVVFPIGLYSHKITSLSDLKSGDKVAIPADPTNGGRVLLLLQAQGLIALSPGSGIGASPLDISGNPRRLTFVELPAAQLPRALDDVTVAAINGNYALEAGLHPERDAIVLESPNSPYANVIAVRAADKDKPALARLVALYHSDEIRAFIRKSFGASVVPAF</sequence>
<keyword evidence="5 6" id="KW-0449">Lipoprotein</keyword>
<gene>
    <name evidence="7" type="ORF">SAMN04244559_02620</name>
</gene>
<evidence type="ECO:0000313" key="8">
    <source>
        <dbReference type="Proteomes" id="UP000182983"/>
    </source>
</evidence>
<comment type="similarity">
    <text evidence="6">Belongs to the nlpA lipoprotein family.</text>
</comment>
<dbReference type="AlphaFoldDB" id="A0A1H6ISS2"/>
<dbReference type="PIRSF" id="PIRSF002854">
    <property type="entry name" value="MetQ"/>
    <property type="match status" value="1"/>
</dbReference>
<dbReference type="EMBL" id="FNWO01000011">
    <property type="protein sequence ID" value="SEH49456.1"/>
    <property type="molecule type" value="Genomic_DNA"/>
</dbReference>
<dbReference type="SUPFAM" id="SSF53850">
    <property type="entry name" value="Periplasmic binding protein-like II"/>
    <property type="match status" value="1"/>
</dbReference>
<protein>
    <recommendedName>
        <fullName evidence="6">Lipoprotein</fullName>
    </recommendedName>
</protein>
<evidence type="ECO:0000256" key="5">
    <source>
        <dbReference type="ARBA" id="ARBA00023288"/>
    </source>
</evidence>
<reference evidence="8" key="1">
    <citation type="submission" date="2016-10" db="EMBL/GenBank/DDBJ databases">
        <authorList>
            <person name="Varghese N."/>
            <person name="Submissions S."/>
        </authorList>
    </citation>
    <scope>NUCLEOTIDE SEQUENCE [LARGE SCALE GENOMIC DNA]</scope>
    <source>
        <strain evidence="8">DSM 13234</strain>
    </source>
</reference>
<proteinExistence type="inferred from homology"/>
<keyword evidence="2" id="KW-0732">Signal</keyword>
<evidence type="ECO:0000256" key="6">
    <source>
        <dbReference type="PIRNR" id="PIRNR002854"/>
    </source>
</evidence>
<dbReference type="Proteomes" id="UP000182983">
    <property type="component" value="Unassembled WGS sequence"/>
</dbReference>
<keyword evidence="3" id="KW-0472">Membrane</keyword>
<organism evidence="7 8">
    <name type="scientific">Magnetospirillum fulvum</name>
    <name type="common">Rhodospirillum fulvum</name>
    <dbReference type="NCBI Taxonomy" id="1082"/>
    <lineage>
        <taxon>Bacteria</taxon>
        <taxon>Pseudomonadati</taxon>
        <taxon>Pseudomonadota</taxon>
        <taxon>Alphaproteobacteria</taxon>
        <taxon>Rhodospirillales</taxon>
        <taxon>Rhodospirillaceae</taxon>
        <taxon>Magnetospirillum</taxon>
    </lineage>
</organism>
<comment type="subcellular location">
    <subcellularLocation>
        <location evidence="1">Membrane</location>
        <topology evidence="1">Lipid-anchor</topology>
    </subcellularLocation>
</comment>
<dbReference type="Gene3D" id="3.40.190.10">
    <property type="entry name" value="Periplasmic binding protein-like II"/>
    <property type="match status" value="2"/>
</dbReference>
<keyword evidence="4" id="KW-0564">Palmitate</keyword>
<accession>A0A1H6ISS2</accession>
<dbReference type="InterPro" id="IPR004872">
    <property type="entry name" value="Lipoprotein_NlpA"/>
</dbReference>
<keyword evidence="8" id="KW-1185">Reference proteome</keyword>
<dbReference type="GO" id="GO:0016020">
    <property type="term" value="C:membrane"/>
    <property type="evidence" value="ECO:0007669"/>
    <property type="project" value="UniProtKB-SubCell"/>
</dbReference>
<name>A0A1H6ISS2_MAGFU</name>
<dbReference type="NCBIfam" id="TIGR00363">
    <property type="entry name" value="MetQ/NlpA family lipoprotein"/>
    <property type="match status" value="1"/>
</dbReference>
<evidence type="ECO:0000313" key="7">
    <source>
        <dbReference type="EMBL" id="SEH49456.1"/>
    </source>
</evidence>
<evidence type="ECO:0000256" key="3">
    <source>
        <dbReference type="ARBA" id="ARBA00023136"/>
    </source>
</evidence>
<dbReference type="CDD" id="cd13598">
    <property type="entry name" value="PBP2_lipoprotein_IlpA_like"/>
    <property type="match status" value="1"/>
</dbReference>
<dbReference type="PANTHER" id="PTHR30429">
    <property type="entry name" value="D-METHIONINE-BINDING LIPOPROTEIN METQ"/>
    <property type="match status" value="1"/>
</dbReference>
<dbReference type="Pfam" id="PF03180">
    <property type="entry name" value="Lipoprotein_9"/>
    <property type="match status" value="1"/>
</dbReference>
<dbReference type="RefSeq" id="WP_074769290.1">
    <property type="nucleotide sequence ID" value="NZ_FNWO01000011.1"/>
</dbReference>